<dbReference type="InterPro" id="IPR040409">
    <property type="entry name" value="PCS-like"/>
</dbReference>
<dbReference type="GO" id="GO:0046872">
    <property type="term" value="F:metal ion binding"/>
    <property type="evidence" value="ECO:0007669"/>
    <property type="project" value="UniProtKB-KW"/>
</dbReference>
<evidence type="ECO:0000256" key="4">
    <source>
        <dbReference type="ARBA" id="ARBA00022723"/>
    </source>
</evidence>
<keyword evidence="3" id="KW-0808">Transferase</keyword>
<dbReference type="GO" id="GO:0010038">
    <property type="term" value="P:response to metal ion"/>
    <property type="evidence" value="ECO:0007669"/>
    <property type="project" value="InterPro"/>
</dbReference>
<dbReference type="GO" id="GO:0046938">
    <property type="term" value="P:phytochelatin biosynthetic process"/>
    <property type="evidence" value="ECO:0007669"/>
    <property type="project" value="InterPro"/>
</dbReference>
<protein>
    <recommendedName>
        <fullName evidence="1">glutathione gamma-glutamylcysteinyltransferase</fullName>
        <ecNumber evidence="1">2.3.2.15</ecNumber>
    </recommendedName>
</protein>
<dbReference type="SUPFAM" id="SSF54001">
    <property type="entry name" value="Cysteine proteinases"/>
    <property type="match status" value="1"/>
</dbReference>
<feature type="compositionally biased region" description="Low complexity" evidence="5">
    <location>
        <begin position="1"/>
        <end position="25"/>
    </location>
</feature>
<evidence type="ECO:0000256" key="3">
    <source>
        <dbReference type="ARBA" id="ARBA00022679"/>
    </source>
</evidence>
<evidence type="ECO:0000256" key="2">
    <source>
        <dbReference type="ARBA" id="ARBA00022539"/>
    </source>
</evidence>
<feature type="domain" description="Peptidase C83" evidence="6">
    <location>
        <begin position="121"/>
        <end position="354"/>
    </location>
</feature>
<organism evidence="7 8">
    <name type="scientific">Fragilariopsis cylindrus CCMP1102</name>
    <dbReference type="NCBI Taxonomy" id="635003"/>
    <lineage>
        <taxon>Eukaryota</taxon>
        <taxon>Sar</taxon>
        <taxon>Stramenopiles</taxon>
        <taxon>Ochrophyta</taxon>
        <taxon>Bacillariophyta</taxon>
        <taxon>Bacillariophyceae</taxon>
        <taxon>Bacillariophycidae</taxon>
        <taxon>Bacillariales</taxon>
        <taxon>Bacillariaceae</taxon>
        <taxon>Fragilariopsis</taxon>
    </lineage>
</organism>
<keyword evidence="8" id="KW-1185">Reference proteome</keyword>
<evidence type="ECO:0000256" key="1">
    <source>
        <dbReference type="ARBA" id="ARBA00012468"/>
    </source>
</evidence>
<dbReference type="EC" id="2.3.2.15" evidence="1"/>
<accession>A0A1E7F7J8</accession>
<dbReference type="OrthoDB" id="448954at2759"/>
<feature type="region of interest" description="Disordered" evidence="5">
    <location>
        <begin position="1"/>
        <end position="27"/>
    </location>
</feature>
<dbReference type="InParanoid" id="A0A1E7F7J8"/>
<evidence type="ECO:0000313" key="7">
    <source>
        <dbReference type="EMBL" id="OEU14151.1"/>
    </source>
</evidence>
<evidence type="ECO:0000256" key="5">
    <source>
        <dbReference type="SAM" id="MobiDB-lite"/>
    </source>
</evidence>
<dbReference type="FunFam" id="3.90.70.30:FF:000001">
    <property type="entry name" value="Glutathione gamma-glutamylcysteinyltransferase 1"/>
    <property type="match status" value="1"/>
</dbReference>
<name>A0A1E7F7J8_9STRA</name>
<dbReference type="EMBL" id="KV784361">
    <property type="protein sequence ID" value="OEU14151.1"/>
    <property type="molecule type" value="Genomic_DNA"/>
</dbReference>
<dbReference type="AlphaFoldDB" id="A0A1E7F7J8"/>
<dbReference type="PANTHER" id="PTHR33447">
    <property type="entry name" value="GLUTATHIONE GAMMA-GLUTAMYLCYSTEINYLTRANSFERASE"/>
    <property type="match status" value="1"/>
</dbReference>
<dbReference type="Gene3D" id="3.90.70.30">
    <property type="entry name" value="Phytochelatin synthase, N-terminal domain"/>
    <property type="match status" value="1"/>
</dbReference>
<dbReference type="Pfam" id="PF05023">
    <property type="entry name" value="Phytochelatin"/>
    <property type="match status" value="1"/>
</dbReference>
<proteinExistence type="predicted"/>
<dbReference type="GO" id="GO:0016756">
    <property type="term" value="F:glutathione gamma-glutamylcysteinyltransferase activity"/>
    <property type="evidence" value="ECO:0007669"/>
    <property type="project" value="UniProtKB-EC"/>
</dbReference>
<reference evidence="7 8" key="1">
    <citation type="submission" date="2016-09" db="EMBL/GenBank/DDBJ databases">
        <title>Extensive genetic diversity and differential bi-allelic expression allows diatom success in the polar Southern Ocean.</title>
        <authorList>
            <consortium name="DOE Joint Genome Institute"/>
            <person name="Mock T."/>
            <person name="Otillar R.P."/>
            <person name="Strauss J."/>
            <person name="Dupont C."/>
            <person name="Frickenhaus S."/>
            <person name="Maumus F."/>
            <person name="Mcmullan M."/>
            <person name="Sanges R."/>
            <person name="Schmutz J."/>
            <person name="Toseland A."/>
            <person name="Valas R."/>
            <person name="Veluchamy A."/>
            <person name="Ward B.J."/>
            <person name="Allen A."/>
            <person name="Barry K."/>
            <person name="Falciatore A."/>
            <person name="Ferrante M."/>
            <person name="Fortunato A.E."/>
            <person name="Gloeckner G."/>
            <person name="Gruber A."/>
            <person name="Hipkin R."/>
            <person name="Janech M."/>
            <person name="Kroth P."/>
            <person name="Leese F."/>
            <person name="Lindquist E."/>
            <person name="Lyon B.R."/>
            <person name="Martin J."/>
            <person name="Mayer C."/>
            <person name="Parker M."/>
            <person name="Quesneville H."/>
            <person name="Raymond J."/>
            <person name="Uhlig C."/>
            <person name="Valentin K.U."/>
            <person name="Worden A.Z."/>
            <person name="Armbrust E.V."/>
            <person name="Bowler C."/>
            <person name="Green B."/>
            <person name="Moulton V."/>
            <person name="Van Oosterhout C."/>
            <person name="Grigoriev I."/>
        </authorList>
    </citation>
    <scope>NUCLEOTIDE SEQUENCE [LARGE SCALE GENOMIC DNA]</scope>
    <source>
        <strain evidence="7 8">CCMP1102</strain>
    </source>
</reference>
<dbReference type="PROSITE" id="PS51443">
    <property type="entry name" value="PCS"/>
    <property type="match status" value="1"/>
</dbReference>
<evidence type="ECO:0000259" key="6">
    <source>
        <dbReference type="PROSITE" id="PS51443"/>
    </source>
</evidence>
<keyword evidence="2" id="KW-0104">Cadmium</keyword>
<gene>
    <name evidence="7" type="primary">PCS_2</name>
    <name evidence="7" type="ORF">FRACYDRAFT_188827</name>
</gene>
<evidence type="ECO:0000313" key="8">
    <source>
        <dbReference type="Proteomes" id="UP000095751"/>
    </source>
</evidence>
<dbReference type="KEGG" id="fcy:FRACYDRAFT_188827"/>
<dbReference type="InterPro" id="IPR038156">
    <property type="entry name" value="PCS_N_sf"/>
</dbReference>
<dbReference type="InterPro" id="IPR038765">
    <property type="entry name" value="Papain-like_cys_pep_sf"/>
</dbReference>
<sequence>MFYSSATSTSCSISSSTPSTSSSSSYKRPFSSAIAWEHYEDENNHDYLNNYLDNVNRNNQTTSITAVESQSQLQQKSTYNNKINPTTAITTTTTTTTSRFACGSDQHEDELDEDLPPPLPEPKYTVHKRVLPTTLTAFSSKRGKQFLMEAFAGGTAESYWNLTEHFVNQSDPAFCGVTTLLMCLNALCIDPNIRWRGGWRFYGSEDVLLDRCCFSAERIRRKGIVMEDFTRLGRCHGLTIDLKRPTTSSNNNHTSYSHSSQSDIRSILSDTISKHKPILVVSFSRTALHQTGDGHFSPVGAYHEDSDTVLVLDVARFKYAPYWVSVPDLYMSMQEKDCVTKKPRGWFRLSPPKYHECLHDDHGQENRLPVEFVPKMGEPDLCPLGAIKVHFCKGNPDATRSRRKRRSSIL</sequence>
<dbReference type="Proteomes" id="UP000095751">
    <property type="component" value="Unassembled WGS sequence"/>
</dbReference>
<dbReference type="InterPro" id="IPR007719">
    <property type="entry name" value="PCS_N"/>
</dbReference>
<keyword evidence="4" id="KW-0479">Metal-binding</keyword>